<dbReference type="EMBL" id="CP001229">
    <property type="protein sequence ID" value="ACN99630.1"/>
    <property type="molecule type" value="Genomic_DNA"/>
</dbReference>
<dbReference type="InterPro" id="IPR051453">
    <property type="entry name" value="MBL_Glyoxalase_II"/>
</dbReference>
<evidence type="ECO:0000313" key="7">
    <source>
        <dbReference type="Proteomes" id="UP000001369"/>
    </source>
</evidence>
<dbReference type="KEGG" id="saf:SULAZ_0508"/>
<comment type="cofactor">
    <cofactor evidence="1">
        <name>Zn(2+)</name>
        <dbReference type="ChEBI" id="CHEBI:29105"/>
    </cofactor>
</comment>
<dbReference type="SMART" id="SM00849">
    <property type="entry name" value="Lactamase_B"/>
    <property type="match status" value="1"/>
</dbReference>
<dbReference type="STRING" id="204536.SULAZ_0508"/>
<evidence type="ECO:0000256" key="3">
    <source>
        <dbReference type="ARBA" id="ARBA00022801"/>
    </source>
</evidence>
<dbReference type="eggNOG" id="COG0491">
    <property type="taxonomic scope" value="Bacteria"/>
</dbReference>
<dbReference type="AlphaFoldDB" id="C1DTR3"/>
<dbReference type="Pfam" id="PF00753">
    <property type="entry name" value="Lactamase_B"/>
    <property type="match status" value="1"/>
</dbReference>
<keyword evidence="3" id="KW-0378">Hydrolase</keyword>
<protein>
    <submittedName>
        <fullName evidence="6">Putative metallo-beta-lactamase domain protein</fullName>
    </submittedName>
</protein>
<dbReference type="PANTHER" id="PTHR46233:SF3">
    <property type="entry name" value="HYDROXYACYLGLUTATHIONE HYDROLASE GLOC"/>
    <property type="match status" value="1"/>
</dbReference>
<keyword evidence="7" id="KW-1185">Reference proteome</keyword>
<keyword evidence="4" id="KW-0862">Zinc</keyword>
<dbReference type="SUPFAM" id="SSF56281">
    <property type="entry name" value="Metallo-hydrolase/oxidoreductase"/>
    <property type="match status" value="1"/>
</dbReference>
<dbReference type="GO" id="GO:0046872">
    <property type="term" value="F:metal ion binding"/>
    <property type="evidence" value="ECO:0007669"/>
    <property type="project" value="UniProtKB-KW"/>
</dbReference>
<organism evidence="6 7">
    <name type="scientific">Sulfurihydrogenibium azorense (strain DSM 15241 / OCM 825 / Az-Fu1)</name>
    <dbReference type="NCBI Taxonomy" id="204536"/>
    <lineage>
        <taxon>Bacteria</taxon>
        <taxon>Pseudomonadati</taxon>
        <taxon>Aquificota</taxon>
        <taxon>Aquificia</taxon>
        <taxon>Aquificales</taxon>
        <taxon>Hydrogenothermaceae</taxon>
        <taxon>Sulfurihydrogenibium</taxon>
    </lineage>
</organism>
<evidence type="ECO:0000256" key="2">
    <source>
        <dbReference type="ARBA" id="ARBA00022723"/>
    </source>
</evidence>
<dbReference type="RefSeq" id="WP_012674942.1">
    <property type="nucleotide sequence ID" value="NC_012438.1"/>
</dbReference>
<evidence type="ECO:0000259" key="5">
    <source>
        <dbReference type="SMART" id="SM00849"/>
    </source>
</evidence>
<evidence type="ECO:0000313" key="6">
    <source>
        <dbReference type="EMBL" id="ACN99630.1"/>
    </source>
</evidence>
<keyword evidence="2" id="KW-0479">Metal-binding</keyword>
<dbReference type="HOGENOM" id="CLU_030571_5_3_0"/>
<name>C1DTR3_SULAA</name>
<sequence length="212" mass="23288">MIVKVLTVGPLAENCVVIYDEKTKDCVIIDPGADGEDILEEVEHFNVKAILATHGHLDHVGQVGFLKKILDVPFYMNVKDEFLINNDIFPGFSMIIKATKCPNPDFDLKEGDNLKFGSISFYVIETPGHTPGSVCFYNQENKILISGDTLFAGSVGRVDLPGGNGAELEKSLSKLMTLPEDTVVYPGHGGRTTIGKEKRTNPFITGVFKLKW</sequence>
<reference evidence="6 7" key="1">
    <citation type="journal article" date="2009" name="J. Bacteriol.">
        <title>Complete and draft genome sequences of six members of the Aquificales.</title>
        <authorList>
            <person name="Reysenbach A.L."/>
            <person name="Hamamura N."/>
            <person name="Podar M."/>
            <person name="Griffiths E."/>
            <person name="Ferreira S."/>
            <person name="Hochstein R."/>
            <person name="Heidelberg J."/>
            <person name="Johnson J."/>
            <person name="Mead D."/>
            <person name="Pohorille A."/>
            <person name="Sarmiento M."/>
            <person name="Schweighofer K."/>
            <person name="Seshadri R."/>
            <person name="Voytek M.A."/>
        </authorList>
    </citation>
    <scope>NUCLEOTIDE SEQUENCE [LARGE SCALE GENOMIC DNA]</scope>
    <source>
        <strain evidence="7">Az-Fu1 / DSM 15241 / OCM 825</strain>
    </source>
</reference>
<dbReference type="Proteomes" id="UP000001369">
    <property type="component" value="Chromosome"/>
</dbReference>
<proteinExistence type="predicted"/>
<dbReference type="OrthoDB" id="9802248at2"/>
<evidence type="ECO:0000256" key="4">
    <source>
        <dbReference type="ARBA" id="ARBA00022833"/>
    </source>
</evidence>
<dbReference type="InterPro" id="IPR001279">
    <property type="entry name" value="Metallo-B-lactamas"/>
</dbReference>
<dbReference type="PANTHER" id="PTHR46233">
    <property type="entry name" value="HYDROXYACYLGLUTATHIONE HYDROLASE GLOC"/>
    <property type="match status" value="1"/>
</dbReference>
<dbReference type="GO" id="GO:0016787">
    <property type="term" value="F:hydrolase activity"/>
    <property type="evidence" value="ECO:0007669"/>
    <property type="project" value="UniProtKB-KW"/>
</dbReference>
<feature type="domain" description="Metallo-beta-lactamase" evidence="5">
    <location>
        <begin position="12"/>
        <end position="188"/>
    </location>
</feature>
<dbReference type="Gene3D" id="3.60.15.10">
    <property type="entry name" value="Ribonuclease Z/Hydroxyacylglutathione hydrolase-like"/>
    <property type="match status" value="1"/>
</dbReference>
<dbReference type="InterPro" id="IPR036866">
    <property type="entry name" value="RibonucZ/Hydroxyglut_hydro"/>
</dbReference>
<accession>C1DTR3</accession>
<evidence type="ECO:0000256" key="1">
    <source>
        <dbReference type="ARBA" id="ARBA00001947"/>
    </source>
</evidence>
<gene>
    <name evidence="6" type="ordered locus">SULAZ_0508</name>
</gene>